<accession>A0ACC2Q761</accession>
<sequence length="248" mass="28278">MELHNPMMCHQSRLPLFTHVVRPEQRRLKRKANNPVYPALKSEKKSLVNEVNKATLEVACNQNTPEVVNLQLQPIISDAKMMRDVEVSQPLEAVRQPVNFKFKNSNHVLKPNVFGNLRRDKNTPVINKTQLDRDITALLRRIRTQVENELLNKSATSSIQNIKKEVVKLDKPTFPQEQSKTANKPIVPEYESKAVSQNGKINHNLDKQIYQPGVSHIGIQTDPDPEFPNLAMSRSIDLDIARLGNFVL</sequence>
<comment type="caution">
    <text evidence="1">The sequence shown here is derived from an EMBL/GenBank/DDBJ whole genome shotgun (WGS) entry which is preliminary data.</text>
</comment>
<keyword evidence="2" id="KW-1185">Reference proteome</keyword>
<gene>
    <name evidence="1" type="ORF">PYW08_009827</name>
</gene>
<evidence type="ECO:0000313" key="2">
    <source>
        <dbReference type="Proteomes" id="UP001231649"/>
    </source>
</evidence>
<proteinExistence type="predicted"/>
<evidence type="ECO:0000313" key="1">
    <source>
        <dbReference type="EMBL" id="KAJ8709823.1"/>
    </source>
</evidence>
<name>A0ACC2Q761_9NEOP</name>
<dbReference type="Proteomes" id="UP001231649">
    <property type="component" value="Chromosome 24"/>
</dbReference>
<protein>
    <submittedName>
        <fullName evidence="1">Uncharacterized protein</fullName>
    </submittedName>
</protein>
<dbReference type="EMBL" id="CM056800">
    <property type="protein sequence ID" value="KAJ8709823.1"/>
    <property type="molecule type" value="Genomic_DNA"/>
</dbReference>
<organism evidence="1 2">
    <name type="scientific">Mythimna loreyi</name>
    <dbReference type="NCBI Taxonomy" id="667449"/>
    <lineage>
        <taxon>Eukaryota</taxon>
        <taxon>Metazoa</taxon>
        <taxon>Ecdysozoa</taxon>
        <taxon>Arthropoda</taxon>
        <taxon>Hexapoda</taxon>
        <taxon>Insecta</taxon>
        <taxon>Pterygota</taxon>
        <taxon>Neoptera</taxon>
        <taxon>Endopterygota</taxon>
        <taxon>Lepidoptera</taxon>
        <taxon>Glossata</taxon>
        <taxon>Ditrysia</taxon>
        <taxon>Noctuoidea</taxon>
        <taxon>Noctuidae</taxon>
        <taxon>Noctuinae</taxon>
        <taxon>Hadenini</taxon>
        <taxon>Mythimna</taxon>
    </lineage>
</organism>
<reference evidence="1" key="1">
    <citation type="submission" date="2023-03" db="EMBL/GenBank/DDBJ databases">
        <title>Chromosome-level genomes of two armyworms, Mythimna separata and Mythimna loreyi, provide insights into the biosynthesis and reception of sex pheromones.</title>
        <authorList>
            <person name="Zhao H."/>
        </authorList>
    </citation>
    <scope>NUCLEOTIDE SEQUENCE</scope>
    <source>
        <strain evidence="1">BeijingLab</strain>
    </source>
</reference>